<evidence type="ECO:0008006" key="3">
    <source>
        <dbReference type="Google" id="ProtNLM"/>
    </source>
</evidence>
<gene>
    <name evidence="1" type="ORF">LYSBPC_09420</name>
</gene>
<dbReference type="Proteomes" id="UP001065593">
    <property type="component" value="Unassembled WGS sequence"/>
</dbReference>
<organism evidence="1 2">
    <name type="scientific">Lysinibacillus piscis</name>
    <dbReference type="NCBI Taxonomy" id="2518931"/>
    <lineage>
        <taxon>Bacteria</taxon>
        <taxon>Bacillati</taxon>
        <taxon>Bacillota</taxon>
        <taxon>Bacilli</taxon>
        <taxon>Bacillales</taxon>
        <taxon>Bacillaceae</taxon>
        <taxon>Lysinibacillus</taxon>
    </lineage>
</organism>
<evidence type="ECO:0000313" key="2">
    <source>
        <dbReference type="Proteomes" id="UP001065593"/>
    </source>
</evidence>
<protein>
    <recommendedName>
        <fullName evidence="3">DegT/DnrJ/EryC1/StrS aminotransferase family protein</fullName>
    </recommendedName>
</protein>
<proteinExistence type="predicted"/>
<reference evidence="1" key="1">
    <citation type="submission" date="2022-08" db="EMBL/GenBank/DDBJ databases">
        <title>Draft genome sequence of Lysinibacillus sp. strain KH24.</title>
        <authorList>
            <person name="Kanbe H."/>
            <person name="Itoh H."/>
        </authorList>
    </citation>
    <scope>NUCLEOTIDE SEQUENCE</scope>
    <source>
        <strain evidence="1">KH24</strain>
    </source>
</reference>
<sequence>MEEIGGYFGFEQLINNEYYKEMVRLNTARNALLHILKSKKYNKIFIPYYLCNSVSDVLVRDGYNFEYYYIDSNFTPIFDRKLNDGELLYIVNYFGQLTNEDIFFYKRKFRQIAIDNTHAFFQHPVDDVDTIYSCRKFFGVPDGAYLFTNIQLQEELGVDESRGRMEHLLGRYEGKAYNYYNLFSETEETFSQEPLKRMSTLTQNILGAIDYKHVQEIRNKNYSFLNEKLGKENKLKLTMPNTAFMYPFYIENGDELRKKLVSRHIYIPTLWPNILEAMSKNSLEYQYAINILPLPCDQRYAIANMQSMLEEIERCKG</sequence>
<comment type="caution">
    <text evidence="1">The sequence shown here is derived from an EMBL/GenBank/DDBJ whole genome shotgun (WGS) entry which is preliminary data.</text>
</comment>
<dbReference type="SUPFAM" id="SSF53383">
    <property type="entry name" value="PLP-dependent transferases"/>
    <property type="match status" value="1"/>
</dbReference>
<accession>A0ABQ5NHN9</accession>
<evidence type="ECO:0000313" key="1">
    <source>
        <dbReference type="EMBL" id="GLC87815.1"/>
    </source>
</evidence>
<keyword evidence="2" id="KW-1185">Reference proteome</keyword>
<dbReference type="EMBL" id="BRZA01000001">
    <property type="protein sequence ID" value="GLC87815.1"/>
    <property type="molecule type" value="Genomic_DNA"/>
</dbReference>
<name>A0ABQ5NHN9_9BACI</name>
<dbReference type="RefSeq" id="WP_264987530.1">
    <property type="nucleotide sequence ID" value="NZ_BRZA01000001.1"/>
</dbReference>
<dbReference type="InterPro" id="IPR015424">
    <property type="entry name" value="PyrdxlP-dep_Trfase"/>
</dbReference>